<proteinExistence type="predicted"/>
<geneLocation type="plasmid" evidence="1">
    <name>pAM65-52-3-235K</name>
</geneLocation>
<dbReference type="PATRIC" id="fig|1430.6.peg.2040"/>
<dbReference type="AlphaFoldDB" id="A0A160LKB8"/>
<sequence>MDDYQREGYLQEVEKIEKLKFKEGYLPHDFVAVAFLLLERHLPSAERFEKTMKDTDDLIKRAEKLLQTY</sequence>
<organism evidence="1">
    <name type="scientific">Bacillus thuringiensis subsp. israelensis</name>
    <dbReference type="NCBI Taxonomy" id="1430"/>
    <lineage>
        <taxon>Bacteria</taxon>
        <taxon>Bacillati</taxon>
        <taxon>Bacillota</taxon>
        <taxon>Bacilli</taxon>
        <taxon>Bacillales</taxon>
        <taxon>Bacillaceae</taxon>
        <taxon>Bacillus</taxon>
        <taxon>Bacillus cereus group</taxon>
    </lineage>
</organism>
<evidence type="ECO:0000313" key="1">
    <source>
        <dbReference type="EMBL" id="AND28593.1"/>
    </source>
</evidence>
<gene>
    <name evidence="1" type="ORF">ATN07_33325</name>
</gene>
<reference evidence="1" key="1">
    <citation type="journal article" date="2017" name="Res. Microbiol.">
        <title>Comparative genomics of extrachromosomal elements in Bacillus thuringiensis subsp. israelensis.</title>
        <authorList>
            <person name="Bolotin A."/>
            <person name="Gillis A."/>
            <person name="Sanchis V."/>
            <person name="Nielsen-LeRoux C."/>
            <person name="Mahillon J."/>
            <person name="Lereclus D."/>
            <person name="Sorokin A."/>
        </authorList>
    </citation>
    <scope>NUCLEOTIDE SEQUENCE</scope>
    <source>
        <strain evidence="1">AM65-52</strain>
        <plasmid evidence="1">pAM65-52-3-235K</plasmid>
    </source>
</reference>
<accession>A0A160LKB8</accession>
<dbReference type="EMBL" id="CP013278">
    <property type="protein sequence ID" value="AND28593.1"/>
    <property type="molecule type" value="Genomic_DNA"/>
</dbReference>
<keyword evidence="1" id="KW-0614">Plasmid</keyword>
<protein>
    <submittedName>
        <fullName evidence="1">Uncharacterized protein</fullName>
    </submittedName>
</protein>
<name>A0A160LKB8_BACTI</name>
<dbReference type="RefSeq" id="WP_000342987.1">
    <property type="nucleotide sequence ID" value="NZ_CP013278.1"/>
</dbReference>